<reference evidence="4" key="1">
    <citation type="journal article" date="2021" name="Elife">
        <title>Highly contiguous assemblies of 101 drosophilid genomes.</title>
        <authorList>
            <person name="Kim B.Y."/>
            <person name="Wang J.R."/>
            <person name="Miller D.E."/>
            <person name="Barmina O."/>
            <person name="Delaney E."/>
            <person name="Thompson A."/>
            <person name="Comeault A.A."/>
            <person name="Peede D."/>
            <person name="D'Agostino E.R."/>
            <person name="Pelaez J."/>
            <person name="Aguilar J.M."/>
            <person name="Haji D."/>
            <person name="Matsunaga T."/>
            <person name="Armstrong E.E."/>
            <person name="Zych M."/>
            <person name="Ogawa Y."/>
            <person name="Stamenkovic-Radak M."/>
            <person name="Jelic M."/>
            <person name="Veselinovic M.S."/>
            <person name="Tanaskovic M."/>
            <person name="Eric P."/>
            <person name="Gao J.J."/>
            <person name="Katoh T.K."/>
            <person name="Toda M.J."/>
            <person name="Watabe H."/>
            <person name="Watada M."/>
            <person name="Davis J.S."/>
            <person name="Moyle L.C."/>
            <person name="Manoli G."/>
            <person name="Bertolini E."/>
            <person name="Kostal V."/>
            <person name="Hawley R.S."/>
            <person name="Takahashi A."/>
            <person name="Jones C.D."/>
            <person name="Price D.K."/>
            <person name="Whiteman N."/>
            <person name="Kopp A."/>
            <person name="Matute D.R."/>
            <person name="Petrov D.A."/>
        </authorList>
    </citation>
    <scope>NUCLEOTIDE SEQUENCE [LARGE SCALE GENOMIC DNA]</scope>
</reference>
<name>A0ABM5HR61_DRORH</name>
<evidence type="ECO:0000313" key="3">
    <source>
        <dbReference type="EnsemblMetazoa" id="XP_016984217.2"/>
    </source>
</evidence>
<feature type="compositionally biased region" description="Basic residues" evidence="1">
    <location>
        <begin position="87"/>
        <end position="110"/>
    </location>
</feature>
<dbReference type="Proteomes" id="UP001652680">
    <property type="component" value="Unassembled WGS sequence"/>
</dbReference>
<feature type="signal peptide" evidence="2">
    <location>
        <begin position="1"/>
        <end position="22"/>
    </location>
</feature>
<feature type="chain" id="PRO_5045350311" description="Protein new-glue 1-like" evidence="2">
    <location>
        <begin position="23"/>
        <end position="110"/>
    </location>
</feature>
<dbReference type="InterPro" id="IPR054054">
    <property type="entry name" value="Ng_1-3-like"/>
</dbReference>
<accession>A0ABM5HR61</accession>
<feature type="region of interest" description="Disordered" evidence="1">
    <location>
        <begin position="79"/>
        <end position="110"/>
    </location>
</feature>
<feature type="region of interest" description="Disordered" evidence="1">
    <location>
        <begin position="23"/>
        <end position="58"/>
    </location>
</feature>
<proteinExistence type="predicted"/>
<dbReference type="GeneID" id="108048212"/>
<reference evidence="3" key="2">
    <citation type="submission" date="2025-05" db="UniProtKB">
        <authorList>
            <consortium name="EnsemblMetazoa"/>
        </authorList>
    </citation>
    <scope>IDENTIFICATION</scope>
</reference>
<organism evidence="3 4">
    <name type="scientific">Drosophila rhopaloa</name>
    <name type="common">Fruit fly</name>
    <dbReference type="NCBI Taxonomy" id="1041015"/>
    <lineage>
        <taxon>Eukaryota</taxon>
        <taxon>Metazoa</taxon>
        <taxon>Ecdysozoa</taxon>
        <taxon>Arthropoda</taxon>
        <taxon>Hexapoda</taxon>
        <taxon>Insecta</taxon>
        <taxon>Pterygota</taxon>
        <taxon>Neoptera</taxon>
        <taxon>Endopterygota</taxon>
        <taxon>Diptera</taxon>
        <taxon>Brachycera</taxon>
        <taxon>Muscomorpha</taxon>
        <taxon>Ephydroidea</taxon>
        <taxon>Drosophilidae</taxon>
        <taxon>Drosophila</taxon>
        <taxon>Sophophora</taxon>
    </lineage>
</organism>
<evidence type="ECO:0000256" key="2">
    <source>
        <dbReference type="SAM" id="SignalP"/>
    </source>
</evidence>
<protein>
    <recommendedName>
        <fullName evidence="5">Protein new-glue 1-like</fullName>
    </recommendedName>
</protein>
<keyword evidence="2" id="KW-0732">Signal</keyword>
<evidence type="ECO:0000256" key="1">
    <source>
        <dbReference type="SAM" id="MobiDB-lite"/>
    </source>
</evidence>
<dbReference type="Pfam" id="PF21827">
    <property type="entry name" value="New_glue"/>
    <property type="match status" value="1"/>
</dbReference>
<keyword evidence="4" id="KW-1185">Reference proteome</keyword>
<evidence type="ECO:0000313" key="4">
    <source>
        <dbReference type="Proteomes" id="UP001652680"/>
    </source>
</evidence>
<sequence length="110" mass="12198">MKAGKLALRILAISLCIWLTSGATSSTTSTEASTTTTTTTTSTTTTTTAATTTTKKSTVHRKRVYLNGFKYSIKRKVYKASTGTSKNKNRSGRRNSRRRNNKLFRRRNQG</sequence>
<dbReference type="EnsemblMetazoa" id="XM_017128728.2">
    <property type="protein sequence ID" value="XP_016984217.2"/>
    <property type="gene ID" value="LOC108048212"/>
</dbReference>
<dbReference type="RefSeq" id="XP_016984217.2">
    <property type="nucleotide sequence ID" value="XM_017128728.2"/>
</dbReference>
<evidence type="ECO:0008006" key="5">
    <source>
        <dbReference type="Google" id="ProtNLM"/>
    </source>
</evidence>
<feature type="compositionally biased region" description="Low complexity" evidence="1">
    <location>
        <begin position="23"/>
        <end position="56"/>
    </location>
</feature>